<reference evidence="2" key="2">
    <citation type="submission" date="2019-01" db="EMBL/GenBank/DDBJ databases">
        <authorList>
            <person name="Graves T."/>
            <person name="Eichler E.E."/>
            <person name="Wilson R.K."/>
        </authorList>
    </citation>
    <scope>NUCLEOTIDE SEQUENCE [LARGE SCALE GENOMIC DNA]</scope>
    <source>
        <strain evidence="2">17573</strain>
    </source>
</reference>
<organism evidence="2 3">
    <name type="scientific">Macaca mulatta</name>
    <name type="common">Rhesus macaque</name>
    <dbReference type="NCBI Taxonomy" id="9544"/>
    <lineage>
        <taxon>Eukaryota</taxon>
        <taxon>Metazoa</taxon>
        <taxon>Chordata</taxon>
        <taxon>Craniata</taxon>
        <taxon>Vertebrata</taxon>
        <taxon>Euteleostomi</taxon>
        <taxon>Mammalia</taxon>
        <taxon>Eutheria</taxon>
        <taxon>Euarchontoglires</taxon>
        <taxon>Primates</taxon>
        <taxon>Haplorrhini</taxon>
        <taxon>Catarrhini</taxon>
        <taxon>Cercopithecidae</taxon>
        <taxon>Cercopithecinae</taxon>
        <taxon>Macaca</taxon>
    </lineage>
</organism>
<reference evidence="2" key="3">
    <citation type="submission" date="2025-08" db="UniProtKB">
        <authorList>
            <consortium name="Ensembl"/>
        </authorList>
    </citation>
    <scope>IDENTIFICATION</scope>
    <source>
        <strain evidence="2">17573</strain>
    </source>
</reference>
<feature type="transmembrane region" description="Helical" evidence="1">
    <location>
        <begin position="21"/>
        <end position="40"/>
    </location>
</feature>
<dbReference type="Proteomes" id="UP000006718">
    <property type="component" value="Chromosome 6"/>
</dbReference>
<dbReference type="PANTHER" id="PTHR46254">
    <property type="entry name" value="PROTEIN GVQW1-RELATED"/>
    <property type="match status" value="1"/>
</dbReference>
<accession>A0A5F8A6N3</accession>
<dbReference type="VEuPathDB" id="HostDB:ENSMMUG00000053384"/>
<evidence type="ECO:0000313" key="3">
    <source>
        <dbReference type="Proteomes" id="UP000006718"/>
    </source>
</evidence>
<evidence type="ECO:0000313" key="2">
    <source>
        <dbReference type="Ensembl" id="ENSMMUP00000073033.1"/>
    </source>
</evidence>
<dbReference type="Bgee" id="ENSMMUG00000053384">
    <property type="expression patterns" value="Expressed in liver and 21 other cell types or tissues"/>
</dbReference>
<proteinExistence type="predicted"/>
<keyword evidence="1" id="KW-0812">Transmembrane</keyword>
<reference evidence="3" key="1">
    <citation type="journal article" date="2007" name="Science">
        <title>Evolutionary and biomedical insights from the rhesus macaque genome.</title>
        <authorList>
            <person name="Gibbs R.A."/>
            <person name="Rogers J."/>
            <person name="Katze M.G."/>
            <person name="Bumgarner R."/>
            <person name="Weinstock G.M."/>
            <person name="Mardis E.R."/>
            <person name="Remington K.A."/>
            <person name="Strausberg R.L."/>
            <person name="Venter J.C."/>
            <person name="Wilson R.K."/>
            <person name="Batzer M.A."/>
            <person name="Bustamante C.D."/>
            <person name="Eichler E.E."/>
            <person name="Hahn M.W."/>
            <person name="Hardison R.C."/>
            <person name="Makova K.D."/>
            <person name="Miller W."/>
            <person name="Milosavljevic A."/>
            <person name="Palermo R.E."/>
            <person name="Siepel A."/>
            <person name="Sikela J.M."/>
            <person name="Attaway T."/>
            <person name="Bell S."/>
            <person name="Bernard K.E."/>
            <person name="Buhay C.J."/>
            <person name="Chandrabose M.N."/>
            <person name="Dao M."/>
            <person name="Davis C."/>
            <person name="Delehaunty K.D."/>
            <person name="Ding Y."/>
            <person name="Dinh H.H."/>
            <person name="Dugan-Rocha S."/>
            <person name="Fulton L.A."/>
            <person name="Gabisi R.A."/>
            <person name="Garner T.T."/>
            <person name="Godfrey J."/>
            <person name="Hawes A.C."/>
            <person name="Hernandez J."/>
            <person name="Hines S."/>
            <person name="Holder M."/>
            <person name="Hume J."/>
            <person name="Jhangiani S.N."/>
            <person name="Joshi V."/>
            <person name="Khan Z.M."/>
            <person name="Kirkness E.F."/>
            <person name="Cree A."/>
            <person name="Fowler R.G."/>
            <person name="Lee S."/>
            <person name="Lewis L.R."/>
            <person name="Li Z."/>
            <person name="Liu Y.-S."/>
            <person name="Moore S.M."/>
            <person name="Muzny D."/>
            <person name="Nazareth L.V."/>
            <person name="Ngo D.N."/>
            <person name="Okwuonu G.O."/>
            <person name="Pai G."/>
            <person name="Parker D."/>
            <person name="Paul H.A."/>
            <person name="Pfannkoch C."/>
            <person name="Pohl C.S."/>
            <person name="Rogers Y.-H.C."/>
            <person name="Ruiz S.J."/>
            <person name="Sabo A."/>
            <person name="Santibanez J."/>
            <person name="Schneider B.W."/>
            <person name="Smith S.M."/>
            <person name="Sodergren E."/>
            <person name="Svatek A.F."/>
            <person name="Utterback T.R."/>
            <person name="Vattathil S."/>
            <person name="Warren W."/>
            <person name="White C.S."/>
            <person name="Chinwalla A.T."/>
            <person name="Feng Y."/>
            <person name="Halpern A.L."/>
            <person name="Hillier L.W."/>
            <person name="Huang X."/>
            <person name="Minx P."/>
            <person name="Nelson J.O."/>
            <person name="Pepin K.H."/>
            <person name="Qin X."/>
            <person name="Sutton G.G."/>
            <person name="Venter E."/>
            <person name="Walenz B.P."/>
            <person name="Wallis J.W."/>
            <person name="Worley K.C."/>
            <person name="Yang S.-P."/>
            <person name="Jones S.M."/>
            <person name="Marra M.A."/>
            <person name="Rocchi M."/>
            <person name="Schein J.E."/>
            <person name="Baertsch R."/>
            <person name="Clarke L."/>
            <person name="Csuros M."/>
            <person name="Glasscock J."/>
            <person name="Harris R.A."/>
            <person name="Havlak P."/>
            <person name="Jackson A.R."/>
            <person name="Jiang H."/>
            <person name="Liu Y."/>
            <person name="Messina D.N."/>
            <person name="Shen Y."/>
            <person name="Song H.X.-Z."/>
            <person name="Wylie T."/>
            <person name="Zhang L."/>
            <person name="Birney E."/>
            <person name="Han K."/>
            <person name="Konkel M.K."/>
            <person name="Lee J."/>
            <person name="Smit A.F.A."/>
            <person name="Ullmer B."/>
            <person name="Wang H."/>
            <person name="Xing J."/>
            <person name="Burhans R."/>
            <person name="Cheng Z."/>
            <person name="Karro J.E."/>
            <person name="Ma J."/>
            <person name="Raney B."/>
            <person name="She X."/>
            <person name="Cox M.J."/>
            <person name="Demuth J.P."/>
            <person name="Dumas L.J."/>
            <person name="Han S.-G."/>
            <person name="Hopkins J."/>
            <person name="Karimpour-Fard A."/>
            <person name="Kim Y.H."/>
            <person name="Pollack J.R."/>
            <person name="Vinar T."/>
            <person name="Addo-Quaye C."/>
            <person name="Degenhardt J."/>
            <person name="Denby A."/>
            <person name="Hubisz M.J."/>
            <person name="Indap A."/>
            <person name="Kosiol C."/>
            <person name="Lahn B.T."/>
            <person name="Lawson H.A."/>
            <person name="Marklein A."/>
            <person name="Nielsen R."/>
            <person name="Vallender E.J."/>
            <person name="Clark A.G."/>
            <person name="Ferguson B."/>
            <person name="Hernandez R.D."/>
            <person name="Hirani K."/>
            <person name="Kehrer-Sawatzki H."/>
            <person name="Kolb J."/>
            <person name="Patil S."/>
            <person name="Pu L.-L."/>
            <person name="Ren Y."/>
            <person name="Smith D.G."/>
            <person name="Wheeler D.A."/>
            <person name="Schenck I."/>
            <person name="Ball E.V."/>
            <person name="Chen R."/>
            <person name="Cooper D.N."/>
            <person name="Giardine B."/>
            <person name="Hsu F."/>
            <person name="Kent W.J."/>
            <person name="Lesk A."/>
            <person name="Nelson D.L."/>
            <person name="O'brien W.E."/>
            <person name="Pruefer K."/>
            <person name="Stenson P.D."/>
            <person name="Wallace J.C."/>
            <person name="Ke H."/>
            <person name="Liu X.-M."/>
            <person name="Wang P."/>
            <person name="Xiang A.P."/>
            <person name="Yang F."/>
            <person name="Barber G.P."/>
            <person name="Haussler D."/>
            <person name="Karolchik D."/>
            <person name="Kern A.D."/>
            <person name="Kuhn R.M."/>
            <person name="Smith K.E."/>
            <person name="Zwieg A.S."/>
        </authorList>
    </citation>
    <scope>NUCLEOTIDE SEQUENCE [LARGE SCALE GENOMIC DNA]</scope>
    <source>
        <strain evidence="3">17573</strain>
    </source>
</reference>
<dbReference type="GeneTree" id="ENSGT00940000161627"/>
<keyword evidence="1" id="KW-0472">Membrane</keyword>
<dbReference type="AlphaFoldDB" id="A0A5F8A6N3"/>
<name>A0A5F8A6N3_MACMU</name>
<protein>
    <submittedName>
        <fullName evidence="2">Uncharacterized protein</fullName>
    </submittedName>
</protein>
<dbReference type="OMA" id="VISHHLM"/>
<keyword evidence="1" id="KW-1133">Transmembrane helix</keyword>
<sequence length="103" mass="12378">MYYKVISHHLMKSSNKLLYQVKMKAGHFVHMYILFFFFFLRWNFALVPQAGVQWHILGSLQPPSPRFKQFSCLNLPSRWDYRRPANFCIFSRDGVSPSWPGWF</sequence>
<dbReference type="PANTHER" id="PTHR46254:SF6">
    <property type="entry name" value="HIGH MOBILITY GROUP AT-HOOK 2"/>
    <property type="match status" value="1"/>
</dbReference>
<reference evidence="2" key="4">
    <citation type="submission" date="2025-09" db="UniProtKB">
        <authorList>
            <consortium name="Ensembl"/>
        </authorList>
    </citation>
    <scope>IDENTIFICATION</scope>
    <source>
        <strain evidence="2">17573</strain>
    </source>
</reference>
<dbReference type="Ensembl" id="ENSMMUT00000089530.1">
    <property type="protein sequence ID" value="ENSMMUP00000073033.1"/>
    <property type="gene ID" value="ENSMMUG00000053384.1"/>
</dbReference>
<keyword evidence="3" id="KW-1185">Reference proteome</keyword>
<dbReference type="InParanoid" id="A0A5F8A6N3"/>
<evidence type="ECO:0000256" key="1">
    <source>
        <dbReference type="SAM" id="Phobius"/>
    </source>
</evidence>